<dbReference type="InterPro" id="IPR042185">
    <property type="entry name" value="Serpin_sf_2"/>
</dbReference>
<dbReference type="Gene3D" id="3.30.497.10">
    <property type="entry name" value="Antithrombin, subunit I, domain 2"/>
    <property type="match status" value="1"/>
</dbReference>
<sequence>MAKLLLLLAATTLAGINTHKQVHAVADTFAFSIDQLEMVEDINGNNNNNNNLGVEDNSPSGAYEEIEEMGNAMESAVKTEPYDNEAVLRVAGDATVTLAAKVLTAASEARTQAGMDAPAVNTVISPLGLHQSLSLAQLGATPDSPTHEELAVVTGVSVPESDEQRGIGALHSALMTEGSPLLLANSVWSRPEVLPTYTEAAMTALEAEARQMPEDATEINSWVSSKTNGLITKLLDDDTVKDPLLLSVLLNAVYFKAAWKVQFDPKLTTTGNFTTRGGVVVPDVPYMHMKVGEAKVIVENIPNLGKITALSLPYANDGYRAILLLPDDGLDVHEMVKYVFSPMEGGNFAQPGSPEEKCEPDSTRWCHISAKTTYREWGSTVGLFLPKFKLESGVMDVTAPLKASGMLREAMMPNRGGFLRMTDDTAAHIDRTLQKATMEFTEEGTEASAATATLVSTRSLARPRIFRLKFDHPFVVVIEHEPTRSVAFAAIVEDPLQSS</sequence>
<dbReference type="InterPro" id="IPR036186">
    <property type="entry name" value="Serpin_sf"/>
</dbReference>
<feature type="chain" id="PRO_5031360958" description="Serpin domain-containing protein" evidence="3">
    <location>
        <begin position="19"/>
        <end position="499"/>
    </location>
</feature>
<dbReference type="InterPro" id="IPR023796">
    <property type="entry name" value="Serpin_dom"/>
</dbReference>
<dbReference type="PANTHER" id="PTHR11461">
    <property type="entry name" value="SERINE PROTEASE INHIBITOR, SERPIN"/>
    <property type="match status" value="1"/>
</dbReference>
<keyword evidence="3" id="KW-0732">Signal</keyword>
<dbReference type="PROSITE" id="PS00284">
    <property type="entry name" value="SERPIN"/>
    <property type="match status" value="1"/>
</dbReference>
<comment type="similarity">
    <text evidence="1 2">Belongs to the serpin family.</text>
</comment>
<dbReference type="SMART" id="SM00093">
    <property type="entry name" value="SERPIN"/>
    <property type="match status" value="1"/>
</dbReference>
<evidence type="ECO:0000256" key="1">
    <source>
        <dbReference type="ARBA" id="ARBA00009500"/>
    </source>
</evidence>
<dbReference type="PANTHER" id="PTHR11461:SF211">
    <property type="entry name" value="GH10112P-RELATED"/>
    <property type="match status" value="1"/>
</dbReference>
<dbReference type="AlphaFoldDB" id="A0A7S2FB83"/>
<evidence type="ECO:0000313" key="5">
    <source>
        <dbReference type="EMBL" id="CAD9383963.1"/>
    </source>
</evidence>
<dbReference type="InterPro" id="IPR000215">
    <property type="entry name" value="Serpin_fam"/>
</dbReference>
<organism evidence="5">
    <name type="scientific">Pycnococcus provasolii</name>
    <dbReference type="NCBI Taxonomy" id="41880"/>
    <lineage>
        <taxon>Eukaryota</taxon>
        <taxon>Viridiplantae</taxon>
        <taxon>Chlorophyta</taxon>
        <taxon>Pseudoscourfieldiophyceae</taxon>
        <taxon>Pseudoscourfieldiales</taxon>
        <taxon>Pycnococcaceae</taxon>
        <taxon>Pycnococcus</taxon>
    </lineage>
</organism>
<dbReference type="InterPro" id="IPR023795">
    <property type="entry name" value="Serpin_CS"/>
</dbReference>
<feature type="signal peptide" evidence="3">
    <location>
        <begin position="1"/>
        <end position="18"/>
    </location>
</feature>
<dbReference type="Gene3D" id="2.30.39.10">
    <property type="entry name" value="Alpha-1-antitrypsin, domain 1"/>
    <property type="match status" value="1"/>
</dbReference>
<evidence type="ECO:0000256" key="3">
    <source>
        <dbReference type="SAM" id="SignalP"/>
    </source>
</evidence>
<dbReference type="GO" id="GO:0005615">
    <property type="term" value="C:extracellular space"/>
    <property type="evidence" value="ECO:0007669"/>
    <property type="project" value="InterPro"/>
</dbReference>
<dbReference type="EMBL" id="HBGR01008914">
    <property type="protein sequence ID" value="CAD9383963.1"/>
    <property type="molecule type" value="Transcribed_RNA"/>
</dbReference>
<gene>
    <name evidence="5" type="ORF">PPRO1471_LOCUS5919</name>
</gene>
<dbReference type="SUPFAM" id="SSF56574">
    <property type="entry name" value="Serpins"/>
    <property type="match status" value="1"/>
</dbReference>
<evidence type="ECO:0000256" key="2">
    <source>
        <dbReference type="RuleBase" id="RU000411"/>
    </source>
</evidence>
<reference evidence="5" key="1">
    <citation type="submission" date="2021-01" db="EMBL/GenBank/DDBJ databases">
        <authorList>
            <person name="Corre E."/>
            <person name="Pelletier E."/>
            <person name="Niang G."/>
            <person name="Scheremetjew M."/>
            <person name="Finn R."/>
            <person name="Kale V."/>
            <person name="Holt S."/>
            <person name="Cochrane G."/>
            <person name="Meng A."/>
            <person name="Brown T."/>
            <person name="Cohen L."/>
        </authorList>
    </citation>
    <scope>NUCLEOTIDE SEQUENCE</scope>
    <source>
        <strain evidence="5">RCC733</strain>
    </source>
</reference>
<name>A0A7S2FB83_9CHLO</name>
<dbReference type="Pfam" id="PF00079">
    <property type="entry name" value="Serpin"/>
    <property type="match status" value="1"/>
</dbReference>
<dbReference type="CDD" id="cd00172">
    <property type="entry name" value="serpin"/>
    <property type="match status" value="1"/>
</dbReference>
<protein>
    <recommendedName>
        <fullName evidence="4">Serpin domain-containing protein</fullName>
    </recommendedName>
</protein>
<dbReference type="GO" id="GO:0004867">
    <property type="term" value="F:serine-type endopeptidase inhibitor activity"/>
    <property type="evidence" value="ECO:0007669"/>
    <property type="project" value="InterPro"/>
</dbReference>
<dbReference type="InterPro" id="IPR042178">
    <property type="entry name" value="Serpin_sf_1"/>
</dbReference>
<accession>A0A7S2FB83</accession>
<feature type="domain" description="Serpin" evidence="4">
    <location>
        <begin position="107"/>
        <end position="495"/>
    </location>
</feature>
<evidence type="ECO:0000259" key="4">
    <source>
        <dbReference type="SMART" id="SM00093"/>
    </source>
</evidence>
<proteinExistence type="inferred from homology"/>